<feature type="compositionally biased region" description="Polar residues" evidence="1">
    <location>
        <begin position="868"/>
        <end position="878"/>
    </location>
</feature>
<dbReference type="EMBL" id="BAABIB010000125">
    <property type="protein sequence ID" value="GAA4661993.1"/>
    <property type="molecule type" value="Genomic_DNA"/>
</dbReference>
<feature type="compositionally biased region" description="Basic and acidic residues" evidence="1">
    <location>
        <begin position="483"/>
        <end position="498"/>
    </location>
</feature>
<feature type="compositionally biased region" description="Low complexity" evidence="1">
    <location>
        <begin position="551"/>
        <end position="560"/>
    </location>
</feature>
<feature type="region of interest" description="Disordered" evidence="1">
    <location>
        <begin position="469"/>
        <end position="907"/>
    </location>
</feature>
<feature type="region of interest" description="Disordered" evidence="1">
    <location>
        <begin position="919"/>
        <end position="963"/>
    </location>
</feature>
<protein>
    <submittedName>
        <fullName evidence="2">Uncharacterized protein</fullName>
    </submittedName>
</protein>
<feature type="compositionally biased region" description="Low complexity" evidence="1">
    <location>
        <begin position="500"/>
        <end position="512"/>
    </location>
</feature>
<evidence type="ECO:0000313" key="3">
    <source>
        <dbReference type="Proteomes" id="UP001500192"/>
    </source>
</evidence>
<keyword evidence="3" id="KW-1185">Reference proteome</keyword>
<feature type="compositionally biased region" description="Low complexity" evidence="1">
    <location>
        <begin position="608"/>
        <end position="621"/>
    </location>
</feature>
<evidence type="ECO:0000256" key="1">
    <source>
        <dbReference type="SAM" id="MobiDB-lite"/>
    </source>
</evidence>
<feature type="compositionally biased region" description="Basic and acidic residues" evidence="1">
    <location>
        <begin position="587"/>
        <end position="606"/>
    </location>
</feature>
<dbReference type="Proteomes" id="UP001500192">
    <property type="component" value="Unassembled WGS sequence"/>
</dbReference>
<feature type="region of interest" description="Disordered" evidence="1">
    <location>
        <begin position="401"/>
        <end position="456"/>
    </location>
</feature>
<feature type="compositionally biased region" description="Basic and acidic residues" evidence="1">
    <location>
        <begin position="640"/>
        <end position="669"/>
    </location>
</feature>
<feature type="compositionally biased region" description="Basic and acidic residues" evidence="1">
    <location>
        <begin position="732"/>
        <end position="744"/>
    </location>
</feature>
<feature type="compositionally biased region" description="Basic and acidic residues" evidence="1">
    <location>
        <begin position="780"/>
        <end position="818"/>
    </location>
</feature>
<feature type="region of interest" description="Disordered" evidence="1">
    <location>
        <begin position="1"/>
        <end position="21"/>
    </location>
</feature>
<evidence type="ECO:0000313" key="2">
    <source>
        <dbReference type="EMBL" id="GAA4661993.1"/>
    </source>
</evidence>
<proteinExistence type="predicted"/>
<accession>A0ABP8VGP1</accession>
<comment type="caution">
    <text evidence="2">The sequence shown here is derived from an EMBL/GenBank/DDBJ whole genome shotgun (WGS) entry which is preliminary data.</text>
</comment>
<dbReference type="RefSeq" id="WP_346055869.1">
    <property type="nucleotide sequence ID" value="NZ_BAABIB010000125.1"/>
</dbReference>
<organism evidence="2 3">
    <name type="scientific">Amycolatopsis dongchuanensis</name>
    <dbReference type="NCBI Taxonomy" id="1070866"/>
    <lineage>
        <taxon>Bacteria</taxon>
        <taxon>Bacillati</taxon>
        <taxon>Actinomycetota</taxon>
        <taxon>Actinomycetes</taxon>
        <taxon>Pseudonocardiales</taxon>
        <taxon>Pseudonocardiaceae</taxon>
        <taxon>Amycolatopsis</taxon>
    </lineage>
</organism>
<feature type="compositionally biased region" description="Basic and acidic residues" evidence="1">
    <location>
        <begin position="679"/>
        <end position="692"/>
    </location>
</feature>
<gene>
    <name evidence="2" type="ORF">GCM10023214_62830</name>
</gene>
<sequence length="963" mass="100904">MVAIKHIRSSPPATAGWTTAGTGEHPAIENLLRQAAVLGLRAPELTVVFGERAASLAETAGSDELWVRAESSVVSARVRLGWRAGTVGRAVAVLRAAEDAGEAALAAGLRTDLALCARSVGVPLTGLAALRPVLDMAEVGGVSKAAALCQLVGCLSQFGRKPELDRTLAEADRLCGADDDLDGDDRLLARALVRVAMSAHRRRHADIMGAADAARTGLGLLEQLEDPGCDGGVVRVRLILQLVCSLLDRGDTENAAEIAESVLVEPERAASVAPLGWLRMAVATRVLLPAGSVEAAAVMLRDAVHSTDRHGLPALTARLWAELAHVEERLGRASEAIECLHHSRAAEHVHARARRQAMGMLAGEFGNGGHATLDLDDVLRVISGSDVDTRPTVDMHAVADAEHAAPGRNAENAGTGRNVEHGGAGRNGQVVAHPAVDQGRRQGGHTRPEPDAAEHTVIIPRIVAPVHEKQAETRHLTPAGSESDTRAPEAGGKRRAEELSSSGTGRRAATGAVGERQLDAEPKSGRRAATGAPGERRVDVESTGGRRRAAEGASAERLAGVDPAGIGEPRPVTESAGGTQALPKRRRADESRSEDDKARRAARPEIRLAPVPADSADVPDLPLAPPPADEPATPRVSLVLDRESESRAAQDVADDRPTAAADADFREEPEPASAQVVDDEQRKATTRHDAEHGSVAARSVLDRLGISAGSGGGRRRAANEDDESASASKLAEAAREDDSQESKLDVALGVNGRKSTTDGNARHAGAPDVQEESSGSARHGASDRPRHGTAEDSGHGAAEDEGHERPDEPRLEASEDSTRGSSADDAGAPVSAEPEVEDRSVVVNDPWLPRLKLPPSLEPFEDFGDDMASTSTHFTSTPAFEDDGLGEPFRSEYNGSPLPDDDLPEDAGLADLLARALAEHQAGTSSAAALVKRLGNQGSDERRTVNGHSRNGESPNGRHRGDR</sequence>
<name>A0ABP8VGP1_9PSEU</name>
<reference evidence="3" key="1">
    <citation type="journal article" date="2019" name="Int. J. Syst. Evol. Microbiol.">
        <title>The Global Catalogue of Microorganisms (GCM) 10K type strain sequencing project: providing services to taxonomists for standard genome sequencing and annotation.</title>
        <authorList>
            <consortium name="The Broad Institute Genomics Platform"/>
            <consortium name="The Broad Institute Genome Sequencing Center for Infectious Disease"/>
            <person name="Wu L."/>
            <person name="Ma J."/>
        </authorList>
    </citation>
    <scope>NUCLEOTIDE SEQUENCE [LARGE SCALE GENOMIC DNA]</scope>
    <source>
        <strain evidence="3">JCM 18054</strain>
    </source>
</reference>